<name>A0A6G1IQ12_9PLEO</name>
<feature type="region of interest" description="Disordered" evidence="1">
    <location>
        <begin position="1"/>
        <end position="68"/>
    </location>
</feature>
<evidence type="ECO:0000313" key="2">
    <source>
        <dbReference type="EMBL" id="KAF2680188.1"/>
    </source>
</evidence>
<keyword evidence="3" id="KW-1185">Reference proteome</keyword>
<evidence type="ECO:0000256" key="1">
    <source>
        <dbReference type="SAM" id="MobiDB-lite"/>
    </source>
</evidence>
<dbReference type="Proteomes" id="UP000799291">
    <property type="component" value="Unassembled WGS sequence"/>
</dbReference>
<evidence type="ECO:0000313" key="3">
    <source>
        <dbReference type="Proteomes" id="UP000799291"/>
    </source>
</evidence>
<protein>
    <submittedName>
        <fullName evidence="2">Uncharacterized protein</fullName>
    </submittedName>
</protein>
<proteinExistence type="predicted"/>
<feature type="compositionally biased region" description="Basic and acidic residues" evidence="1">
    <location>
        <begin position="130"/>
        <end position="140"/>
    </location>
</feature>
<dbReference type="AlphaFoldDB" id="A0A6G1IQ12"/>
<gene>
    <name evidence="2" type="ORF">K458DRAFT_393159</name>
</gene>
<dbReference type="OrthoDB" id="3800557at2759"/>
<organism evidence="2 3">
    <name type="scientific">Lentithecium fluviatile CBS 122367</name>
    <dbReference type="NCBI Taxonomy" id="1168545"/>
    <lineage>
        <taxon>Eukaryota</taxon>
        <taxon>Fungi</taxon>
        <taxon>Dikarya</taxon>
        <taxon>Ascomycota</taxon>
        <taxon>Pezizomycotina</taxon>
        <taxon>Dothideomycetes</taxon>
        <taxon>Pleosporomycetidae</taxon>
        <taxon>Pleosporales</taxon>
        <taxon>Massarineae</taxon>
        <taxon>Lentitheciaceae</taxon>
        <taxon>Lentithecium</taxon>
    </lineage>
</organism>
<sequence>MGLNRPSLPSSQADIHPAIREKTPKPPKKNKTPTVPLLQTPERLPTYIEPCTSKVNELPPKERTRAYSTSTKISNELENGLVRGRYLRMLAYKGRDHMGRRRKARRTASTPNPTGPGWEGWSSPESGSEEGDHNHLRPPERQIVSAPPHMQSTLDRPVLASPVGNAFSGEHYWAPQFEGVTNTRDPDDFLTPTQPQGVAAFHAVRESVQGLASEFAQEAERRGETLSRFECDELAARKVLDDKNAEFAQAGRLPSPSSIFDRLFKLSGEETRAITSFGIQTPEDLLDVNAWMRIDESTFQFSTILDSVKEALTMLKERRKSRDLELSVSAYSVVYALWTLYDAQRKLEESFLVDEESDEEFEYEEFLKSIKVIMEEEAKRKRGKEQGGGEGAGETKERRVAALGRAFDLDSRRLKGKAPSVFDLLNWAEELKNLKGNRKEVELDEEEIGRAITKDD</sequence>
<feature type="region of interest" description="Disordered" evidence="1">
    <location>
        <begin position="97"/>
        <end position="140"/>
    </location>
</feature>
<dbReference type="EMBL" id="MU005598">
    <property type="protein sequence ID" value="KAF2680188.1"/>
    <property type="molecule type" value="Genomic_DNA"/>
</dbReference>
<reference evidence="2" key="1">
    <citation type="journal article" date="2020" name="Stud. Mycol.">
        <title>101 Dothideomycetes genomes: a test case for predicting lifestyles and emergence of pathogens.</title>
        <authorList>
            <person name="Haridas S."/>
            <person name="Albert R."/>
            <person name="Binder M."/>
            <person name="Bloem J."/>
            <person name="Labutti K."/>
            <person name="Salamov A."/>
            <person name="Andreopoulos B."/>
            <person name="Baker S."/>
            <person name="Barry K."/>
            <person name="Bills G."/>
            <person name="Bluhm B."/>
            <person name="Cannon C."/>
            <person name="Castanera R."/>
            <person name="Culley D."/>
            <person name="Daum C."/>
            <person name="Ezra D."/>
            <person name="Gonzalez J."/>
            <person name="Henrissat B."/>
            <person name="Kuo A."/>
            <person name="Liang C."/>
            <person name="Lipzen A."/>
            <person name="Lutzoni F."/>
            <person name="Magnuson J."/>
            <person name="Mondo S."/>
            <person name="Nolan M."/>
            <person name="Ohm R."/>
            <person name="Pangilinan J."/>
            <person name="Park H.-J."/>
            <person name="Ramirez L."/>
            <person name="Alfaro M."/>
            <person name="Sun H."/>
            <person name="Tritt A."/>
            <person name="Yoshinaga Y."/>
            <person name="Zwiers L.-H."/>
            <person name="Turgeon B."/>
            <person name="Goodwin S."/>
            <person name="Spatafora J."/>
            <person name="Crous P."/>
            <person name="Grigoriev I."/>
        </authorList>
    </citation>
    <scope>NUCLEOTIDE SEQUENCE</scope>
    <source>
        <strain evidence="2">CBS 122367</strain>
    </source>
</reference>
<accession>A0A6G1IQ12</accession>
<feature type="compositionally biased region" description="Low complexity" evidence="1">
    <location>
        <begin position="115"/>
        <end position="126"/>
    </location>
</feature>